<reference evidence="3 4" key="1">
    <citation type="journal article" date="2023" name="Sci. Data">
        <title>Genome assembly of the Korean intertidal mud-creeper Batillaria attramentaria.</title>
        <authorList>
            <person name="Patra A.K."/>
            <person name="Ho P.T."/>
            <person name="Jun S."/>
            <person name="Lee S.J."/>
            <person name="Kim Y."/>
            <person name="Won Y.J."/>
        </authorList>
    </citation>
    <scope>NUCLEOTIDE SEQUENCE [LARGE SCALE GENOMIC DNA]</scope>
    <source>
        <strain evidence="3">Wonlab-2016</strain>
    </source>
</reference>
<name>A0ABD0J9H0_9CAEN</name>
<protein>
    <submittedName>
        <fullName evidence="3">Uncharacterized protein</fullName>
    </submittedName>
</protein>
<feature type="compositionally biased region" description="Low complexity" evidence="1">
    <location>
        <begin position="31"/>
        <end position="48"/>
    </location>
</feature>
<keyword evidence="2" id="KW-1133">Transmembrane helix</keyword>
<feature type="transmembrane region" description="Helical" evidence="2">
    <location>
        <begin position="280"/>
        <end position="302"/>
    </location>
</feature>
<accession>A0ABD0J9H0</accession>
<keyword evidence="2" id="KW-0472">Membrane</keyword>
<feature type="non-terminal residue" evidence="3">
    <location>
        <position position="305"/>
    </location>
</feature>
<evidence type="ECO:0000256" key="1">
    <source>
        <dbReference type="SAM" id="MobiDB-lite"/>
    </source>
</evidence>
<dbReference type="AlphaFoldDB" id="A0ABD0J9H0"/>
<feature type="compositionally biased region" description="Polar residues" evidence="1">
    <location>
        <begin position="1"/>
        <end position="21"/>
    </location>
</feature>
<comment type="caution">
    <text evidence="3">The sequence shown here is derived from an EMBL/GenBank/DDBJ whole genome shotgun (WGS) entry which is preliminary data.</text>
</comment>
<proteinExistence type="predicted"/>
<keyword evidence="2" id="KW-0812">Transmembrane</keyword>
<keyword evidence="4" id="KW-1185">Reference proteome</keyword>
<evidence type="ECO:0000256" key="2">
    <source>
        <dbReference type="SAM" id="Phobius"/>
    </source>
</evidence>
<evidence type="ECO:0000313" key="4">
    <source>
        <dbReference type="Proteomes" id="UP001519460"/>
    </source>
</evidence>
<sequence length="305" mass="31946">MPSTTEAMSLLQKSPTGSGDNSAAFLDTRKGANSRASSSPSSRTGGSSTREKRTVSALPGPVPHGNSMRNVVYYQNRFIVIDTTPATVTARHGAHAANHHAASDDHVTSAVNQGHVGGASGNGGSALQVARAGRGKADDSSKQKAASDIDGAACVSSHQMAALNTASNAPFAYIDGTAVIAPADDTVIQSRTGIRGSAGTRRLEMDASSVSMDGRGIEIIVSDETGVSHRPADKARRLSGKRALLKKIGTVLIDNRMTGKENCEQLLTEHPEEYRVLKKVLNYMFVTVGVALLVSVFVVILYTCI</sequence>
<evidence type="ECO:0000313" key="3">
    <source>
        <dbReference type="EMBL" id="KAK7465208.1"/>
    </source>
</evidence>
<gene>
    <name evidence="3" type="ORF">BaRGS_00037612</name>
</gene>
<dbReference type="Proteomes" id="UP001519460">
    <property type="component" value="Unassembled WGS sequence"/>
</dbReference>
<feature type="region of interest" description="Disordered" evidence="1">
    <location>
        <begin position="1"/>
        <end position="66"/>
    </location>
</feature>
<organism evidence="3 4">
    <name type="scientific">Batillaria attramentaria</name>
    <dbReference type="NCBI Taxonomy" id="370345"/>
    <lineage>
        <taxon>Eukaryota</taxon>
        <taxon>Metazoa</taxon>
        <taxon>Spiralia</taxon>
        <taxon>Lophotrochozoa</taxon>
        <taxon>Mollusca</taxon>
        <taxon>Gastropoda</taxon>
        <taxon>Caenogastropoda</taxon>
        <taxon>Sorbeoconcha</taxon>
        <taxon>Cerithioidea</taxon>
        <taxon>Batillariidae</taxon>
        <taxon>Batillaria</taxon>
    </lineage>
</organism>
<dbReference type="EMBL" id="JACVVK020000570">
    <property type="protein sequence ID" value="KAK7465208.1"/>
    <property type="molecule type" value="Genomic_DNA"/>
</dbReference>